<comment type="similarity">
    <text evidence="7">Belongs to the class-I pyridoxal-phosphate-dependent aminotransferase family. Alanine aminotransferase subfamily.</text>
</comment>
<dbReference type="InterPro" id="IPR015422">
    <property type="entry name" value="PyrdxlP-dep_Trfase_small"/>
</dbReference>
<dbReference type="InterPro" id="IPR045088">
    <property type="entry name" value="ALAT1/2-like"/>
</dbReference>
<dbReference type="GeneTree" id="ENSGT00940000155265"/>
<reference evidence="12" key="1">
    <citation type="journal article" date="2006" name="Science">
        <title>Ancient noncoding elements conserved in the human genome.</title>
        <authorList>
            <person name="Venkatesh B."/>
            <person name="Kirkness E.F."/>
            <person name="Loh Y.H."/>
            <person name="Halpern A.L."/>
            <person name="Lee A.P."/>
            <person name="Johnson J."/>
            <person name="Dandona N."/>
            <person name="Viswanathan L.D."/>
            <person name="Tay A."/>
            <person name="Venter J.C."/>
            <person name="Strausberg R.L."/>
            <person name="Brenner S."/>
        </authorList>
    </citation>
    <scope>NUCLEOTIDE SEQUENCE [LARGE SCALE GENOMIC DNA]</scope>
</reference>
<dbReference type="Gene3D" id="3.40.640.10">
    <property type="entry name" value="Type I PLP-dependent aspartate aminotransferase-like (Major domain)"/>
    <property type="match status" value="1"/>
</dbReference>
<evidence type="ECO:0000313" key="11">
    <source>
        <dbReference type="Ensembl" id="ENSCMIP00000003837.1"/>
    </source>
</evidence>
<evidence type="ECO:0000256" key="9">
    <source>
        <dbReference type="ARBA" id="ARBA00047412"/>
    </source>
</evidence>
<proteinExistence type="inferred from homology"/>
<reference evidence="11" key="4">
    <citation type="submission" date="2025-08" db="UniProtKB">
        <authorList>
            <consortium name="Ensembl"/>
        </authorList>
    </citation>
    <scope>IDENTIFICATION</scope>
</reference>
<dbReference type="InParanoid" id="A0A4W3GL60"/>
<evidence type="ECO:0000256" key="2">
    <source>
        <dbReference type="ARBA" id="ARBA00011738"/>
    </source>
</evidence>
<dbReference type="InterPro" id="IPR004839">
    <property type="entry name" value="Aminotransferase_I/II_large"/>
</dbReference>
<keyword evidence="12" id="KW-1185">Reference proteome</keyword>
<protein>
    <recommendedName>
        <fullName evidence="8">alanine transaminase</fullName>
        <ecNumber evidence="8">2.6.1.2</ecNumber>
    </recommendedName>
</protein>
<evidence type="ECO:0000256" key="6">
    <source>
        <dbReference type="ARBA" id="ARBA00025708"/>
    </source>
</evidence>
<dbReference type="UniPathway" id="UPA00528">
    <property type="reaction ID" value="UER00586"/>
</dbReference>
<dbReference type="InterPro" id="IPR015421">
    <property type="entry name" value="PyrdxlP-dep_Trfase_major"/>
</dbReference>
<evidence type="ECO:0000256" key="1">
    <source>
        <dbReference type="ARBA" id="ARBA00001933"/>
    </source>
</evidence>
<dbReference type="Pfam" id="PF00155">
    <property type="entry name" value="Aminotran_1_2"/>
    <property type="match status" value="1"/>
</dbReference>
<dbReference type="Ensembl" id="ENSCMIT00000003983.1">
    <property type="protein sequence ID" value="ENSCMIP00000003837.1"/>
    <property type="gene ID" value="ENSCMIG00000002296.1"/>
</dbReference>
<evidence type="ECO:0000256" key="4">
    <source>
        <dbReference type="ARBA" id="ARBA00022679"/>
    </source>
</evidence>
<evidence type="ECO:0000259" key="10">
    <source>
        <dbReference type="Pfam" id="PF00155"/>
    </source>
</evidence>
<dbReference type="Gene3D" id="3.90.1150.10">
    <property type="entry name" value="Aspartate Aminotransferase, domain 1"/>
    <property type="match status" value="1"/>
</dbReference>
<reference evidence="12" key="2">
    <citation type="journal article" date="2007" name="PLoS Biol.">
        <title>Survey sequencing and comparative analysis of the elephant shark (Callorhinchus milii) genome.</title>
        <authorList>
            <person name="Venkatesh B."/>
            <person name="Kirkness E.F."/>
            <person name="Loh Y.H."/>
            <person name="Halpern A.L."/>
            <person name="Lee A.P."/>
            <person name="Johnson J."/>
            <person name="Dandona N."/>
            <person name="Viswanathan L.D."/>
            <person name="Tay A."/>
            <person name="Venter J.C."/>
            <person name="Strausberg R.L."/>
            <person name="Brenner S."/>
        </authorList>
    </citation>
    <scope>NUCLEOTIDE SEQUENCE [LARGE SCALE GENOMIC DNA]</scope>
</reference>
<dbReference type="GO" id="GO:0004021">
    <property type="term" value="F:L-alanine:2-oxoglutarate aminotransferase activity"/>
    <property type="evidence" value="ECO:0007669"/>
    <property type="project" value="UniProtKB-EC"/>
</dbReference>
<sequence length="275" mass="30670">MSINFSLESYRIGFRHLVKQCIPDSNNVTKGFVSRECPNVTAQTVSVSLPIQPAQRDPFHVNPKVCVVCDTDGVCYRCVVCDTDGVCSRCVVCDTDGVCYRCGIRSSFMEVVNLDSEVQTVLDCISSISDCSIYAQIVIDVFADPPQPGDPSYQLFIMAIRRRQADHALLIETILNSEVGIYCCPIQGGVFAYPRIHIPPKALEAAQVGLSHLTDVFYCTRLLEETGILVLAGSYLSQRPGTHYIRLTLLLETEMLRKILRTITQFHRRFTSAFS</sequence>
<name>A0A4W3GL60_CALMI</name>
<dbReference type="SUPFAM" id="SSF53383">
    <property type="entry name" value="PLP-dependent transferases"/>
    <property type="match status" value="1"/>
</dbReference>
<feature type="domain" description="Aminotransferase class I/classII large" evidence="10">
    <location>
        <begin position="128"/>
        <end position="263"/>
    </location>
</feature>
<evidence type="ECO:0000256" key="3">
    <source>
        <dbReference type="ARBA" id="ARBA00022576"/>
    </source>
</evidence>
<keyword evidence="5" id="KW-0663">Pyridoxal phosphate</keyword>
<evidence type="ECO:0000313" key="12">
    <source>
        <dbReference type="Proteomes" id="UP000314986"/>
    </source>
</evidence>
<dbReference type="PANTHER" id="PTHR11751:SF469">
    <property type="entry name" value="ALANINE TRANSAMINASE"/>
    <property type="match status" value="1"/>
</dbReference>
<comment type="cofactor">
    <cofactor evidence="1">
        <name>pyridoxal 5'-phosphate</name>
        <dbReference type="ChEBI" id="CHEBI:597326"/>
    </cofactor>
</comment>
<comment type="catalytic activity">
    <reaction evidence="9">
        <text>L-alanine + 2-oxoglutarate = pyruvate + L-glutamate</text>
        <dbReference type="Rhea" id="RHEA:19453"/>
        <dbReference type="ChEBI" id="CHEBI:15361"/>
        <dbReference type="ChEBI" id="CHEBI:16810"/>
        <dbReference type="ChEBI" id="CHEBI:29985"/>
        <dbReference type="ChEBI" id="CHEBI:57972"/>
        <dbReference type="EC" id="2.6.1.2"/>
    </reaction>
</comment>
<dbReference type="GO" id="GO:0030170">
    <property type="term" value="F:pyridoxal phosphate binding"/>
    <property type="evidence" value="ECO:0007669"/>
    <property type="project" value="InterPro"/>
</dbReference>
<dbReference type="STRING" id="7868.ENSCMIP00000003837"/>
<evidence type="ECO:0000256" key="8">
    <source>
        <dbReference type="ARBA" id="ARBA00026106"/>
    </source>
</evidence>
<keyword evidence="3" id="KW-0032">Aminotransferase</keyword>
<accession>A0A4W3GL60</accession>
<evidence type="ECO:0000256" key="5">
    <source>
        <dbReference type="ARBA" id="ARBA00022898"/>
    </source>
</evidence>
<comment type="subunit">
    <text evidence="2">Homodimer.</text>
</comment>
<dbReference type="Proteomes" id="UP000314986">
    <property type="component" value="Unassembled WGS sequence"/>
</dbReference>
<comment type="pathway">
    <text evidence="6">Amino-acid degradation; L-alanine degradation via transaminase pathway; pyruvate from L-alanine: step 1/1.</text>
</comment>
<dbReference type="EC" id="2.6.1.2" evidence="8"/>
<reference evidence="11" key="5">
    <citation type="submission" date="2025-09" db="UniProtKB">
        <authorList>
            <consortium name="Ensembl"/>
        </authorList>
    </citation>
    <scope>IDENTIFICATION</scope>
</reference>
<dbReference type="InterPro" id="IPR015424">
    <property type="entry name" value="PyrdxlP-dep_Trfase"/>
</dbReference>
<dbReference type="GO" id="GO:0042853">
    <property type="term" value="P:L-alanine catabolic process"/>
    <property type="evidence" value="ECO:0007669"/>
    <property type="project" value="UniProtKB-UniPathway"/>
</dbReference>
<reference evidence="12" key="3">
    <citation type="journal article" date="2014" name="Nature">
        <title>Elephant shark genome provides unique insights into gnathostome evolution.</title>
        <authorList>
            <consortium name="International Elephant Shark Genome Sequencing Consortium"/>
            <person name="Venkatesh B."/>
            <person name="Lee A.P."/>
            <person name="Ravi V."/>
            <person name="Maurya A.K."/>
            <person name="Lian M.M."/>
            <person name="Swann J.B."/>
            <person name="Ohta Y."/>
            <person name="Flajnik M.F."/>
            <person name="Sutoh Y."/>
            <person name="Kasahara M."/>
            <person name="Hoon S."/>
            <person name="Gangu V."/>
            <person name="Roy S.W."/>
            <person name="Irimia M."/>
            <person name="Korzh V."/>
            <person name="Kondrychyn I."/>
            <person name="Lim Z.W."/>
            <person name="Tay B.H."/>
            <person name="Tohari S."/>
            <person name="Kong K.W."/>
            <person name="Ho S."/>
            <person name="Lorente-Galdos B."/>
            <person name="Quilez J."/>
            <person name="Marques-Bonet T."/>
            <person name="Raney B.J."/>
            <person name="Ingham P.W."/>
            <person name="Tay A."/>
            <person name="Hillier L.W."/>
            <person name="Minx P."/>
            <person name="Boehm T."/>
            <person name="Wilson R.K."/>
            <person name="Brenner S."/>
            <person name="Warren W.C."/>
        </authorList>
    </citation>
    <scope>NUCLEOTIDE SEQUENCE [LARGE SCALE GENOMIC DNA]</scope>
</reference>
<dbReference type="AlphaFoldDB" id="A0A4W3GL60"/>
<dbReference type="PANTHER" id="PTHR11751">
    <property type="entry name" value="ALANINE AMINOTRANSFERASE"/>
    <property type="match status" value="1"/>
</dbReference>
<keyword evidence="4" id="KW-0808">Transferase</keyword>
<evidence type="ECO:0000256" key="7">
    <source>
        <dbReference type="ARBA" id="ARBA00025785"/>
    </source>
</evidence>
<organism evidence="11 12">
    <name type="scientific">Callorhinchus milii</name>
    <name type="common">Ghost shark</name>
    <dbReference type="NCBI Taxonomy" id="7868"/>
    <lineage>
        <taxon>Eukaryota</taxon>
        <taxon>Metazoa</taxon>
        <taxon>Chordata</taxon>
        <taxon>Craniata</taxon>
        <taxon>Vertebrata</taxon>
        <taxon>Chondrichthyes</taxon>
        <taxon>Holocephali</taxon>
        <taxon>Chimaeriformes</taxon>
        <taxon>Callorhinchidae</taxon>
        <taxon>Callorhinchus</taxon>
    </lineage>
</organism>